<dbReference type="SUPFAM" id="SSF57184">
    <property type="entry name" value="Growth factor receptor domain"/>
    <property type="match status" value="2"/>
</dbReference>
<gene>
    <name evidence="2" type="ORF">GUITHDRAFT_74103</name>
</gene>
<dbReference type="KEGG" id="gtt:GUITHDRAFT_74103"/>
<dbReference type="PANTHER" id="PTHR46967:SF2">
    <property type="entry name" value="SUSHI, VON WILLEBRAND FACTOR TYPE A, EGF AND PENTRAXIN DOMAIN-CONTAINING PROTEIN 1-LIKE"/>
    <property type="match status" value="1"/>
</dbReference>
<proteinExistence type="predicted"/>
<dbReference type="OMA" id="HATANTN"/>
<feature type="domain" description="Tyrosine-protein kinase ephrin type A/B receptor-like" evidence="1">
    <location>
        <begin position="346"/>
        <end position="377"/>
    </location>
</feature>
<dbReference type="EnsemblProtists" id="EKX42138">
    <property type="protein sequence ID" value="EKX42138"/>
    <property type="gene ID" value="GUITHDRAFT_74103"/>
</dbReference>
<dbReference type="PANTHER" id="PTHR46967">
    <property type="entry name" value="INSULIN-LIKE GROWTH FACTOR BINDING PROTEIN,N-TERMINAL"/>
    <property type="match status" value="1"/>
</dbReference>
<dbReference type="OrthoDB" id="6153301at2759"/>
<sequence length="379" mass="39544">MNFGDINIQGCTNCPLGTAIGTTGSTACQLCGVGAYADQRGTTSCSSCPQYFTTSGMGSISYDNCTCIPTFYRQNSSTCSCNVGKTFNGLDTCVSCNIGYYKDQVSLAACTQCPQYFTTASTGSTSYADCNCIPTFYRKDATTYKPTVSNDACTNCPLGYFQAQTGSTNCNACGIGSYANTPASSSCTACPAFATTNLQASVTIDDCPEGMRPSVYQNCTDCPAGTYRKDSVSLSDCQACPANSYSSPGATICTSCPAQSYNTGSGTNVCSFFTPCPVSTYKPTLSNDACVNCPLGMFGNTTAMTSCISCNTYSTSQTGASDIYECVCDATFVRKDYSTCSCGLGYAFDGAHTCVSCNVGYYKDQVSLSSCSPCPSSRG</sequence>
<organism evidence="2">
    <name type="scientific">Guillardia theta (strain CCMP2712)</name>
    <name type="common">Cryptophyte</name>
    <dbReference type="NCBI Taxonomy" id="905079"/>
    <lineage>
        <taxon>Eukaryota</taxon>
        <taxon>Cryptophyceae</taxon>
        <taxon>Pyrenomonadales</taxon>
        <taxon>Geminigeraceae</taxon>
        <taxon>Guillardia</taxon>
    </lineage>
</organism>
<feature type="domain" description="Tyrosine-protein kinase ephrin type A/B receptor-like" evidence="1">
    <location>
        <begin position="17"/>
        <end position="65"/>
    </location>
</feature>
<reference evidence="3" key="3">
    <citation type="submission" date="2015-06" db="UniProtKB">
        <authorList>
            <consortium name="EnsemblProtists"/>
        </authorList>
    </citation>
    <scope>IDENTIFICATION</scope>
</reference>
<evidence type="ECO:0000313" key="3">
    <source>
        <dbReference type="EnsemblProtists" id="EKX42138"/>
    </source>
</evidence>
<evidence type="ECO:0000259" key="1">
    <source>
        <dbReference type="Pfam" id="PF07699"/>
    </source>
</evidence>
<dbReference type="Proteomes" id="UP000011087">
    <property type="component" value="Unassembled WGS sequence"/>
</dbReference>
<dbReference type="InterPro" id="IPR009030">
    <property type="entry name" value="Growth_fac_rcpt_cys_sf"/>
</dbReference>
<accession>L1J0T3</accession>
<dbReference type="eggNOG" id="KOG1217">
    <property type="taxonomic scope" value="Eukaryota"/>
</dbReference>
<dbReference type="STRING" id="905079.L1J0T3"/>
<feature type="domain" description="Tyrosine-protein kinase ephrin type A/B receptor-like" evidence="1">
    <location>
        <begin position="88"/>
        <end position="130"/>
    </location>
</feature>
<reference evidence="2 4" key="1">
    <citation type="journal article" date="2012" name="Nature">
        <title>Algal genomes reveal evolutionary mosaicism and the fate of nucleomorphs.</title>
        <authorList>
            <consortium name="DOE Joint Genome Institute"/>
            <person name="Curtis B.A."/>
            <person name="Tanifuji G."/>
            <person name="Burki F."/>
            <person name="Gruber A."/>
            <person name="Irimia M."/>
            <person name="Maruyama S."/>
            <person name="Arias M.C."/>
            <person name="Ball S.G."/>
            <person name="Gile G.H."/>
            <person name="Hirakawa Y."/>
            <person name="Hopkins J.F."/>
            <person name="Kuo A."/>
            <person name="Rensing S.A."/>
            <person name="Schmutz J."/>
            <person name="Symeonidi A."/>
            <person name="Elias M."/>
            <person name="Eveleigh R.J."/>
            <person name="Herman E.K."/>
            <person name="Klute M.J."/>
            <person name="Nakayama T."/>
            <person name="Obornik M."/>
            <person name="Reyes-Prieto A."/>
            <person name="Armbrust E.V."/>
            <person name="Aves S.J."/>
            <person name="Beiko R.G."/>
            <person name="Coutinho P."/>
            <person name="Dacks J.B."/>
            <person name="Durnford D.G."/>
            <person name="Fast N.M."/>
            <person name="Green B.R."/>
            <person name="Grisdale C.J."/>
            <person name="Hempel F."/>
            <person name="Henrissat B."/>
            <person name="Hoppner M.P."/>
            <person name="Ishida K."/>
            <person name="Kim E."/>
            <person name="Koreny L."/>
            <person name="Kroth P.G."/>
            <person name="Liu Y."/>
            <person name="Malik S.B."/>
            <person name="Maier U.G."/>
            <person name="McRose D."/>
            <person name="Mock T."/>
            <person name="Neilson J.A."/>
            <person name="Onodera N.T."/>
            <person name="Poole A.M."/>
            <person name="Pritham E.J."/>
            <person name="Richards T.A."/>
            <person name="Rocap G."/>
            <person name="Roy S.W."/>
            <person name="Sarai C."/>
            <person name="Schaack S."/>
            <person name="Shirato S."/>
            <person name="Slamovits C.H."/>
            <person name="Spencer D.F."/>
            <person name="Suzuki S."/>
            <person name="Worden A.Z."/>
            <person name="Zauner S."/>
            <person name="Barry K."/>
            <person name="Bell C."/>
            <person name="Bharti A.K."/>
            <person name="Crow J.A."/>
            <person name="Grimwood J."/>
            <person name="Kramer R."/>
            <person name="Lindquist E."/>
            <person name="Lucas S."/>
            <person name="Salamov A."/>
            <person name="McFadden G.I."/>
            <person name="Lane C.E."/>
            <person name="Keeling P.J."/>
            <person name="Gray M.W."/>
            <person name="Grigoriev I.V."/>
            <person name="Archibald J.M."/>
        </authorList>
    </citation>
    <scope>NUCLEOTIDE SEQUENCE</scope>
    <source>
        <strain evidence="2 4">CCMP2712</strain>
    </source>
</reference>
<dbReference type="PaxDb" id="55529-EKX42138"/>
<feature type="domain" description="Tyrosine-protein kinase ephrin type A/B receptor-like" evidence="1">
    <location>
        <begin position="159"/>
        <end position="207"/>
    </location>
</feature>
<dbReference type="AlphaFoldDB" id="L1J0T3"/>
<evidence type="ECO:0000313" key="2">
    <source>
        <dbReference type="EMBL" id="EKX42138.1"/>
    </source>
</evidence>
<dbReference type="SMART" id="SM01411">
    <property type="entry name" value="Ephrin_rec_like"/>
    <property type="match status" value="6"/>
</dbReference>
<dbReference type="RefSeq" id="XP_005829118.1">
    <property type="nucleotide sequence ID" value="XM_005829061.1"/>
</dbReference>
<dbReference type="GeneID" id="17298830"/>
<protein>
    <recommendedName>
        <fullName evidence="1">Tyrosine-protein kinase ephrin type A/B receptor-like domain-containing protein</fullName>
    </recommendedName>
</protein>
<feature type="domain" description="Tyrosine-protein kinase ephrin type A/B receptor-like" evidence="1">
    <location>
        <begin position="217"/>
        <end position="246"/>
    </location>
</feature>
<name>L1J0T3_GUITC</name>
<keyword evidence="4" id="KW-1185">Reference proteome</keyword>
<evidence type="ECO:0000313" key="4">
    <source>
        <dbReference type="Proteomes" id="UP000011087"/>
    </source>
</evidence>
<dbReference type="EMBL" id="JH993018">
    <property type="protein sequence ID" value="EKX42138.1"/>
    <property type="molecule type" value="Genomic_DNA"/>
</dbReference>
<dbReference type="Gene3D" id="2.10.50.10">
    <property type="entry name" value="Tumor Necrosis Factor Receptor, subunit A, domain 2"/>
    <property type="match status" value="5"/>
</dbReference>
<dbReference type="Pfam" id="PF07699">
    <property type="entry name" value="Ephrin_rec_like"/>
    <property type="match status" value="5"/>
</dbReference>
<reference evidence="4" key="2">
    <citation type="submission" date="2012-11" db="EMBL/GenBank/DDBJ databases">
        <authorList>
            <person name="Kuo A."/>
            <person name="Curtis B.A."/>
            <person name="Tanifuji G."/>
            <person name="Burki F."/>
            <person name="Gruber A."/>
            <person name="Irimia M."/>
            <person name="Maruyama S."/>
            <person name="Arias M.C."/>
            <person name="Ball S.G."/>
            <person name="Gile G.H."/>
            <person name="Hirakawa Y."/>
            <person name="Hopkins J.F."/>
            <person name="Rensing S.A."/>
            <person name="Schmutz J."/>
            <person name="Symeonidi A."/>
            <person name="Elias M."/>
            <person name="Eveleigh R.J."/>
            <person name="Herman E.K."/>
            <person name="Klute M.J."/>
            <person name="Nakayama T."/>
            <person name="Obornik M."/>
            <person name="Reyes-Prieto A."/>
            <person name="Armbrust E.V."/>
            <person name="Aves S.J."/>
            <person name="Beiko R.G."/>
            <person name="Coutinho P."/>
            <person name="Dacks J.B."/>
            <person name="Durnford D.G."/>
            <person name="Fast N.M."/>
            <person name="Green B.R."/>
            <person name="Grisdale C."/>
            <person name="Hempe F."/>
            <person name="Henrissat B."/>
            <person name="Hoppner M.P."/>
            <person name="Ishida K.-I."/>
            <person name="Kim E."/>
            <person name="Koreny L."/>
            <person name="Kroth P.G."/>
            <person name="Liu Y."/>
            <person name="Malik S.-B."/>
            <person name="Maier U.G."/>
            <person name="McRose D."/>
            <person name="Mock T."/>
            <person name="Neilson J.A."/>
            <person name="Onodera N.T."/>
            <person name="Poole A.M."/>
            <person name="Pritham E.J."/>
            <person name="Richards T.A."/>
            <person name="Rocap G."/>
            <person name="Roy S.W."/>
            <person name="Sarai C."/>
            <person name="Schaack S."/>
            <person name="Shirato S."/>
            <person name="Slamovits C.H."/>
            <person name="Spencer D.F."/>
            <person name="Suzuki S."/>
            <person name="Worden A.Z."/>
            <person name="Zauner S."/>
            <person name="Barry K."/>
            <person name="Bell C."/>
            <person name="Bharti A.K."/>
            <person name="Crow J.A."/>
            <person name="Grimwood J."/>
            <person name="Kramer R."/>
            <person name="Lindquist E."/>
            <person name="Lucas S."/>
            <person name="Salamov A."/>
            <person name="McFadden G.I."/>
            <person name="Lane C.E."/>
            <person name="Keeling P.J."/>
            <person name="Gray M.W."/>
            <person name="Grigoriev I.V."/>
            <person name="Archibald J.M."/>
        </authorList>
    </citation>
    <scope>NUCLEOTIDE SEQUENCE</scope>
    <source>
        <strain evidence="4">CCMP2712</strain>
    </source>
</reference>
<dbReference type="InterPro" id="IPR011641">
    <property type="entry name" value="Tyr-kin_ephrin_A/B_rcpt-like"/>
</dbReference>
<dbReference type="HOGENOM" id="CLU_579519_0_0_1"/>